<protein>
    <submittedName>
        <fullName evidence="2">Uncharacterized protein</fullName>
    </submittedName>
</protein>
<feature type="compositionally biased region" description="Pro residues" evidence="1">
    <location>
        <begin position="30"/>
        <end position="39"/>
    </location>
</feature>
<reference evidence="2" key="2">
    <citation type="submission" date="2023-05" db="EMBL/GenBank/DDBJ databases">
        <authorList>
            <consortium name="Lawrence Berkeley National Laboratory"/>
            <person name="Steindorff A."/>
            <person name="Hensen N."/>
            <person name="Bonometti L."/>
            <person name="Westerberg I."/>
            <person name="Brannstrom I.O."/>
            <person name="Guillou S."/>
            <person name="Cros-Aarteil S."/>
            <person name="Calhoun S."/>
            <person name="Haridas S."/>
            <person name="Kuo A."/>
            <person name="Mondo S."/>
            <person name="Pangilinan J."/>
            <person name="Riley R."/>
            <person name="Labutti K."/>
            <person name="Andreopoulos B."/>
            <person name="Lipzen A."/>
            <person name="Chen C."/>
            <person name="Yanf M."/>
            <person name="Daum C."/>
            <person name="Ng V."/>
            <person name="Clum A."/>
            <person name="Ohm R."/>
            <person name="Martin F."/>
            <person name="Silar P."/>
            <person name="Natvig D."/>
            <person name="Lalanne C."/>
            <person name="Gautier V."/>
            <person name="Ament-Velasquez S.L."/>
            <person name="Kruys A."/>
            <person name="Hutchinson M.I."/>
            <person name="Powell A.J."/>
            <person name="Barry K."/>
            <person name="Miller A.N."/>
            <person name="Grigoriev I.V."/>
            <person name="Debuchy R."/>
            <person name="Gladieux P."/>
            <person name="Thoren M.H."/>
            <person name="Johannesson H."/>
        </authorList>
    </citation>
    <scope>NUCLEOTIDE SEQUENCE</scope>
    <source>
        <strain evidence="2">CBS 532.94</strain>
    </source>
</reference>
<evidence type="ECO:0000313" key="2">
    <source>
        <dbReference type="EMBL" id="KAK4234581.1"/>
    </source>
</evidence>
<feature type="region of interest" description="Disordered" evidence="1">
    <location>
        <begin position="302"/>
        <end position="327"/>
    </location>
</feature>
<evidence type="ECO:0000313" key="3">
    <source>
        <dbReference type="Proteomes" id="UP001303760"/>
    </source>
</evidence>
<feature type="compositionally biased region" description="Basic and acidic residues" evidence="1">
    <location>
        <begin position="221"/>
        <end position="235"/>
    </location>
</feature>
<comment type="caution">
    <text evidence="2">The sequence shown here is derived from an EMBL/GenBank/DDBJ whole genome shotgun (WGS) entry which is preliminary data.</text>
</comment>
<organism evidence="2 3">
    <name type="scientific">Achaetomium macrosporum</name>
    <dbReference type="NCBI Taxonomy" id="79813"/>
    <lineage>
        <taxon>Eukaryota</taxon>
        <taxon>Fungi</taxon>
        <taxon>Dikarya</taxon>
        <taxon>Ascomycota</taxon>
        <taxon>Pezizomycotina</taxon>
        <taxon>Sordariomycetes</taxon>
        <taxon>Sordariomycetidae</taxon>
        <taxon>Sordariales</taxon>
        <taxon>Chaetomiaceae</taxon>
        <taxon>Achaetomium</taxon>
    </lineage>
</organism>
<sequence>MPSKKHLPRREEDRFRRIRKWDDGFSSSSSPPPPAPMPPAEAWELADSGRPLRRSAGYTGRRPLYHSPPPIPEDYTRRKRNVSPVYRRAGRSPSPPPRRRATYSPPRSPSPRPGRLNTRSTAPPPRTRAFSHSPPQRPRDYSPSPLRRTRAYSPSPPPRYRLRTSKYNDEVSSSSDRRTRRRYSPSPSPPPPRPRARSRDWDYRSSRRRYTSPSPTRSLPRQRERERERNRDRDRNRRSKSTPAKGSKGFAPLKNPRWQDAAAAALQAGGMAAVSQLMAPGAWKGEKAARVATAALAGAAGPLFTKPKEDDRREKGGGGGKRAKVPSGLVQELGGALGGFIVDRWVTNSKGRR</sequence>
<dbReference type="PRINTS" id="PR01217">
    <property type="entry name" value="PRICHEXTENSN"/>
</dbReference>
<name>A0AAN7C404_9PEZI</name>
<feature type="compositionally biased region" description="Basic and acidic residues" evidence="1">
    <location>
        <begin position="306"/>
        <end position="316"/>
    </location>
</feature>
<proteinExistence type="predicted"/>
<feature type="region of interest" description="Disordered" evidence="1">
    <location>
        <begin position="1"/>
        <end position="256"/>
    </location>
</feature>
<gene>
    <name evidence="2" type="ORF">C8A03DRAFT_37643</name>
</gene>
<accession>A0AAN7C404</accession>
<reference evidence="2" key="1">
    <citation type="journal article" date="2023" name="Mol. Phylogenet. Evol.">
        <title>Genome-scale phylogeny and comparative genomics of the fungal order Sordariales.</title>
        <authorList>
            <person name="Hensen N."/>
            <person name="Bonometti L."/>
            <person name="Westerberg I."/>
            <person name="Brannstrom I.O."/>
            <person name="Guillou S."/>
            <person name="Cros-Aarteil S."/>
            <person name="Calhoun S."/>
            <person name="Haridas S."/>
            <person name="Kuo A."/>
            <person name="Mondo S."/>
            <person name="Pangilinan J."/>
            <person name="Riley R."/>
            <person name="LaButti K."/>
            <person name="Andreopoulos B."/>
            <person name="Lipzen A."/>
            <person name="Chen C."/>
            <person name="Yan M."/>
            <person name="Daum C."/>
            <person name="Ng V."/>
            <person name="Clum A."/>
            <person name="Steindorff A."/>
            <person name="Ohm R.A."/>
            <person name="Martin F."/>
            <person name="Silar P."/>
            <person name="Natvig D.O."/>
            <person name="Lalanne C."/>
            <person name="Gautier V."/>
            <person name="Ament-Velasquez S.L."/>
            <person name="Kruys A."/>
            <person name="Hutchinson M.I."/>
            <person name="Powell A.J."/>
            <person name="Barry K."/>
            <person name="Miller A.N."/>
            <person name="Grigoriev I.V."/>
            <person name="Debuchy R."/>
            <person name="Gladieux P."/>
            <person name="Hiltunen Thoren M."/>
            <person name="Johannesson H."/>
        </authorList>
    </citation>
    <scope>NUCLEOTIDE SEQUENCE</scope>
    <source>
        <strain evidence="2">CBS 532.94</strain>
    </source>
</reference>
<keyword evidence="3" id="KW-1185">Reference proteome</keyword>
<dbReference type="Proteomes" id="UP001303760">
    <property type="component" value="Unassembled WGS sequence"/>
</dbReference>
<dbReference type="AlphaFoldDB" id="A0AAN7C404"/>
<evidence type="ECO:0000256" key="1">
    <source>
        <dbReference type="SAM" id="MobiDB-lite"/>
    </source>
</evidence>
<dbReference type="EMBL" id="MU860352">
    <property type="protein sequence ID" value="KAK4234581.1"/>
    <property type="molecule type" value="Genomic_DNA"/>
</dbReference>
<feature type="compositionally biased region" description="Basic and acidic residues" evidence="1">
    <location>
        <begin position="9"/>
        <end position="23"/>
    </location>
</feature>